<dbReference type="KEGG" id="tmn:UCRPA7_391"/>
<protein>
    <submittedName>
        <fullName evidence="2">Uncharacterized protein</fullName>
    </submittedName>
</protein>
<dbReference type="EMBL" id="KB932800">
    <property type="protein sequence ID" value="EOO04113.1"/>
    <property type="molecule type" value="Genomic_DNA"/>
</dbReference>
<dbReference type="RefSeq" id="XP_007911178.1">
    <property type="nucleotide sequence ID" value="XM_007912987.1"/>
</dbReference>
<evidence type="ECO:0000313" key="3">
    <source>
        <dbReference type="Proteomes" id="UP000014074"/>
    </source>
</evidence>
<feature type="region of interest" description="Disordered" evidence="1">
    <location>
        <begin position="172"/>
        <end position="201"/>
    </location>
</feature>
<sequence length="201" mass="22598">MGSSLSTMNPLCEACLEARLTASETWETSRRRPDCFEQTCLVHICGLVREEQAYSLVPMRPQVSAERRMEEGRYFPEDDLQHNDSAQGAQDLTDKPWLWPVAEVLFDADDYLEAEPASPQDERDEDGPLENEEQVVMDPYIDEIASHADHDESPSSDLPLLDIDYLGYQEIEPMSMGPAPDGEEAAATSRRFINAQDSSVI</sequence>
<keyword evidence="3" id="KW-1185">Reference proteome</keyword>
<gene>
    <name evidence="2" type="ORF">UCRPA7_391</name>
</gene>
<dbReference type="GeneID" id="19324306"/>
<proteinExistence type="predicted"/>
<evidence type="ECO:0000313" key="2">
    <source>
        <dbReference type="EMBL" id="EOO04113.1"/>
    </source>
</evidence>
<dbReference type="Proteomes" id="UP000014074">
    <property type="component" value="Unassembled WGS sequence"/>
</dbReference>
<organism evidence="2 3">
    <name type="scientific">Phaeoacremonium minimum (strain UCR-PA7)</name>
    <name type="common">Esca disease fungus</name>
    <name type="synonym">Togninia minima</name>
    <dbReference type="NCBI Taxonomy" id="1286976"/>
    <lineage>
        <taxon>Eukaryota</taxon>
        <taxon>Fungi</taxon>
        <taxon>Dikarya</taxon>
        <taxon>Ascomycota</taxon>
        <taxon>Pezizomycotina</taxon>
        <taxon>Sordariomycetes</taxon>
        <taxon>Sordariomycetidae</taxon>
        <taxon>Togniniales</taxon>
        <taxon>Togniniaceae</taxon>
        <taxon>Phaeoacremonium</taxon>
    </lineage>
</organism>
<dbReference type="AlphaFoldDB" id="R8BXN3"/>
<reference evidence="3" key="1">
    <citation type="journal article" date="2013" name="Genome Announc.">
        <title>Draft genome sequence of the ascomycete Phaeoacremonium aleophilum strain UCR-PA7, a causal agent of the esca disease complex in grapevines.</title>
        <authorList>
            <person name="Blanco-Ulate B."/>
            <person name="Rolshausen P."/>
            <person name="Cantu D."/>
        </authorList>
    </citation>
    <scope>NUCLEOTIDE SEQUENCE [LARGE SCALE GENOMIC DNA]</scope>
    <source>
        <strain evidence="3">UCR-PA7</strain>
    </source>
</reference>
<name>R8BXN3_PHAM7</name>
<evidence type="ECO:0000256" key="1">
    <source>
        <dbReference type="SAM" id="MobiDB-lite"/>
    </source>
</evidence>
<accession>R8BXN3</accession>
<dbReference type="HOGENOM" id="CLU_1361266_0_0_1"/>